<dbReference type="Proteomes" id="UP000593576">
    <property type="component" value="Unassembled WGS sequence"/>
</dbReference>
<evidence type="ECO:0000313" key="1">
    <source>
        <dbReference type="EMBL" id="MBA0856853.1"/>
    </source>
</evidence>
<protein>
    <submittedName>
        <fullName evidence="1">Uncharacterized protein</fullName>
    </submittedName>
</protein>
<organism evidence="1 2">
    <name type="scientific">Gossypium schwendimanii</name>
    <name type="common">Cotton</name>
    <dbReference type="NCBI Taxonomy" id="34291"/>
    <lineage>
        <taxon>Eukaryota</taxon>
        <taxon>Viridiplantae</taxon>
        <taxon>Streptophyta</taxon>
        <taxon>Embryophyta</taxon>
        <taxon>Tracheophyta</taxon>
        <taxon>Spermatophyta</taxon>
        <taxon>Magnoliopsida</taxon>
        <taxon>eudicotyledons</taxon>
        <taxon>Gunneridae</taxon>
        <taxon>Pentapetalae</taxon>
        <taxon>rosids</taxon>
        <taxon>malvids</taxon>
        <taxon>Malvales</taxon>
        <taxon>Malvaceae</taxon>
        <taxon>Malvoideae</taxon>
        <taxon>Gossypium</taxon>
    </lineage>
</organism>
<dbReference type="AlphaFoldDB" id="A0A7J9LDX2"/>
<reference evidence="1 2" key="1">
    <citation type="journal article" date="2019" name="Genome Biol. Evol.">
        <title>Insights into the evolution of the New World diploid cottons (Gossypium, subgenus Houzingenia) based on genome sequencing.</title>
        <authorList>
            <person name="Grover C.E."/>
            <person name="Arick M.A. 2nd"/>
            <person name="Thrash A."/>
            <person name="Conover J.L."/>
            <person name="Sanders W.S."/>
            <person name="Peterson D.G."/>
            <person name="Frelichowski J.E."/>
            <person name="Scheffler J.A."/>
            <person name="Scheffler B.E."/>
            <person name="Wendel J.F."/>
        </authorList>
    </citation>
    <scope>NUCLEOTIDE SEQUENCE [LARGE SCALE GENOMIC DNA]</scope>
    <source>
        <strain evidence="1">1</strain>
        <tissue evidence="1">Leaf</tissue>
    </source>
</reference>
<keyword evidence="2" id="KW-1185">Reference proteome</keyword>
<gene>
    <name evidence="1" type="ORF">Goshw_003939</name>
</gene>
<proteinExistence type="predicted"/>
<dbReference type="EMBL" id="JABFAF010000006">
    <property type="protein sequence ID" value="MBA0856853.1"/>
    <property type="molecule type" value="Genomic_DNA"/>
</dbReference>
<sequence>MVRLGLTRVLQQLEVL</sequence>
<accession>A0A7J9LDX2</accession>
<comment type="caution">
    <text evidence="1">The sequence shown here is derived from an EMBL/GenBank/DDBJ whole genome shotgun (WGS) entry which is preliminary data.</text>
</comment>
<name>A0A7J9LDX2_GOSSC</name>
<evidence type="ECO:0000313" key="2">
    <source>
        <dbReference type="Proteomes" id="UP000593576"/>
    </source>
</evidence>